<proteinExistence type="inferred from homology"/>
<keyword evidence="3" id="KW-0378">Hydrolase</keyword>
<dbReference type="GO" id="GO:0006508">
    <property type="term" value="P:proteolysis"/>
    <property type="evidence" value="ECO:0007669"/>
    <property type="project" value="UniProtKB-KW"/>
</dbReference>
<sequence>MADPHPYPSRAEAVQAFNEAYRQLSRDSKNVTRDALAVLHRLQRTYHAEIRTAESTPFVSFCQWAAFLDRTRLRHLSELAHAPRHRRLQEDKMKIVARLCAPWGVSEWHLYLDFGAPIITSQRSLRALLFLARVPTIKDITGVLLLLDQQRKARATGKKSRTVAADTSIYVPADAVGAVAAAKLARSAGGSQQGLSVVVSANNGEASHGYKDGNGRRTGVEDNEETDRAESGATAELIENDARAEGEKHKDGSRGGLKEDGHDGRDINGMESDSSLDKDMYQDEDITDIESDAGLDEDERENGDVNGRKCSTAADADGDGDGSRASPDGDGDLNGRAIGDMVRVPSTDREALDPDIASTITFRRPNPRLKLQGPDQEDRIPTPAAHGREFPSPELPRSRPQELPADISDLGLNAAHDFHWEDLGNPISSSPFQFRLGRLGTTDNEDGGKEMQMVQMEHGHAERGAEDGHETQVVEDRQENDSDDGDGPMPASDESDSESTPTEIDPDSPVLQDEVLPDELTLNPNWGNGEKWPVDDVLVVNNGCNIRPKDVRRLDNNTWLNDEIVNFYLGWQREAFGRCEEVSLLLSFFFSSETNRAHRPLPCSRWILVPICENSHWYLGIIGNATFLGPYQGIEDSHRPFVLFVDSMQHYHQPSFIRLKTKLSREYNAPDDIEWIQNVHALQQPAENGVDCGIFLLEHAERFYQNPLGFVEAVSGAITPFSELTTADIARKRASIRNLLFSLKRDRDSMGAAKRKGEQQGNTPGSASTNPQSPLLPTPPLSIGSSKECPTPVAETSEPSNAPQPLLLNMAIDTQTSQAYLSLGSEAIHRESNGEKIRSNFAEPHFPLSVKECLDFFYQHSDTYQRIRTDIMPGSELPIRRADYDRVFTNKSVDTRGIKKFKESDMWESIADLQPPSPGSGESKLASSLKRKYKEFERDFLVYEQIVKYRSQRVEDVKAVSNLCQILEESHQQTHHIEELMRKSGQPPRSLEQMREDRARFGELIAYYSGDIDEKIRVEEARLAAMEREYSVAFQVASLAKRNSAVLKSCLLEDLKEVKKVEKGIEKVVEGIKNVIFK</sequence>
<evidence type="ECO:0000313" key="7">
    <source>
        <dbReference type="EMBL" id="PMD12310.1"/>
    </source>
</evidence>
<comment type="similarity">
    <text evidence="1">Belongs to the peptidase C48 family.</text>
</comment>
<evidence type="ECO:0000259" key="6">
    <source>
        <dbReference type="PROSITE" id="PS50600"/>
    </source>
</evidence>
<dbReference type="GO" id="GO:0019783">
    <property type="term" value="F:ubiquitin-like protein peptidase activity"/>
    <property type="evidence" value="ECO:0007669"/>
    <property type="project" value="UniProtKB-ARBA"/>
</dbReference>
<dbReference type="PANTHER" id="PTHR46915">
    <property type="entry name" value="UBIQUITIN-LIKE PROTEASE 4-RELATED"/>
    <property type="match status" value="1"/>
</dbReference>
<keyword evidence="8" id="KW-1185">Reference proteome</keyword>
<organism evidence="7 8">
    <name type="scientific">Hyaloscypha hepaticicola</name>
    <dbReference type="NCBI Taxonomy" id="2082293"/>
    <lineage>
        <taxon>Eukaryota</taxon>
        <taxon>Fungi</taxon>
        <taxon>Dikarya</taxon>
        <taxon>Ascomycota</taxon>
        <taxon>Pezizomycotina</taxon>
        <taxon>Leotiomycetes</taxon>
        <taxon>Helotiales</taxon>
        <taxon>Hyaloscyphaceae</taxon>
        <taxon>Hyaloscypha</taxon>
    </lineage>
</organism>
<keyword evidence="2" id="KW-0645">Protease</keyword>
<feature type="compositionally biased region" description="Basic and acidic residues" evidence="5">
    <location>
        <begin position="240"/>
        <end position="268"/>
    </location>
</feature>
<dbReference type="EMBL" id="KZ613554">
    <property type="protein sequence ID" value="PMD12310.1"/>
    <property type="molecule type" value="Genomic_DNA"/>
</dbReference>
<evidence type="ECO:0000256" key="5">
    <source>
        <dbReference type="SAM" id="MobiDB-lite"/>
    </source>
</evidence>
<feature type="compositionally biased region" description="Basic and acidic residues" evidence="5">
    <location>
        <begin position="208"/>
        <end position="230"/>
    </location>
</feature>
<reference evidence="7 8" key="1">
    <citation type="submission" date="2016-05" db="EMBL/GenBank/DDBJ databases">
        <title>A degradative enzymes factory behind the ericoid mycorrhizal symbiosis.</title>
        <authorList>
            <consortium name="DOE Joint Genome Institute"/>
            <person name="Martino E."/>
            <person name="Morin E."/>
            <person name="Grelet G."/>
            <person name="Kuo A."/>
            <person name="Kohler A."/>
            <person name="Daghino S."/>
            <person name="Barry K."/>
            <person name="Choi C."/>
            <person name="Cichocki N."/>
            <person name="Clum A."/>
            <person name="Copeland A."/>
            <person name="Hainaut M."/>
            <person name="Haridas S."/>
            <person name="Labutti K."/>
            <person name="Lindquist E."/>
            <person name="Lipzen A."/>
            <person name="Khouja H.-R."/>
            <person name="Murat C."/>
            <person name="Ohm R."/>
            <person name="Olson A."/>
            <person name="Spatafora J."/>
            <person name="Veneault-Fourrey C."/>
            <person name="Henrissat B."/>
            <person name="Grigoriev I."/>
            <person name="Martin F."/>
            <person name="Perotto S."/>
        </authorList>
    </citation>
    <scope>NUCLEOTIDE SEQUENCE [LARGE SCALE GENOMIC DNA]</scope>
    <source>
        <strain evidence="7 8">UAMH 7357</strain>
    </source>
</reference>
<dbReference type="OrthoDB" id="5245270at2759"/>
<evidence type="ECO:0000256" key="1">
    <source>
        <dbReference type="ARBA" id="ARBA00005234"/>
    </source>
</evidence>
<dbReference type="PANTHER" id="PTHR46915:SF2">
    <property type="entry name" value="UBIQUITIN-LIKE PROTEASE 4"/>
    <property type="match status" value="1"/>
</dbReference>
<dbReference type="GO" id="GO:0016926">
    <property type="term" value="P:protein desumoylation"/>
    <property type="evidence" value="ECO:0007669"/>
    <property type="project" value="UniProtKB-ARBA"/>
</dbReference>
<feature type="compositionally biased region" description="Basic and acidic residues" evidence="5">
    <location>
        <begin position="376"/>
        <end position="400"/>
    </location>
</feature>
<feature type="compositionally biased region" description="Acidic residues" evidence="5">
    <location>
        <begin position="282"/>
        <end position="301"/>
    </location>
</feature>
<keyword evidence="4" id="KW-0788">Thiol protease</keyword>
<feature type="compositionally biased region" description="Basic and acidic residues" evidence="5">
    <location>
        <begin position="457"/>
        <end position="480"/>
    </location>
</feature>
<evidence type="ECO:0000256" key="3">
    <source>
        <dbReference type="ARBA" id="ARBA00022801"/>
    </source>
</evidence>
<dbReference type="Pfam" id="PF02902">
    <property type="entry name" value="Peptidase_C48"/>
    <property type="match status" value="1"/>
</dbReference>
<dbReference type="InterPro" id="IPR038765">
    <property type="entry name" value="Papain-like_cys_pep_sf"/>
</dbReference>
<feature type="region of interest" description="Disordered" evidence="5">
    <location>
        <begin position="457"/>
        <end position="512"/>
    </location>
</feature>
<evidence type="ECO:0000256" key="4">
    <source>
        <dbReference type="ARBA" id="ARBA00022807"/>
    </source>
</evidence>
<dbReference type="InterPro" id="IPR003653">
    <property type="entry name" value="Peptidase_C48_C"/>
</dbReference>
<feature type="domain" description="Ubiquitin-like protease family profile" evidence="6">
    <location>
        <begin position="544"/>
        <end position="703"/>
    </location>
</feature>
<dbReference type="Proteomes" id="UP000235672">
    <property type="component" value="Unassembled WGS sequence"/>
</dbReference>
<name>A0A2J6PE38_9HELO</name>
<dbReference type="SUPFAM" id="SSF54001">
    <property type="entry name" value="Cysteine proteinases"/>
    <property type="match status" value="1"/>
</dbReference>
<dbReference type="STRING" id="1745343.A0A2J6PE38"/>
<dbReference type="GO" id="GO:0008234">
    <property type="term" value="F:cysteine-type peptidase activity"/>
    <property type="evidence" value="ECO:0007669"/>
    <property type="project" value="UniProtKB-KW"/>
</dbReference>
<gene>
    <name evidence="7" type="ORF">NA56DRAFT_756720</name>
</gene>
<accession>A0A2J6PE38</accession>
<dbReference type="AlphaFoldDB" id="A0A2J6PE38"/>
<evidence type="ECO:0000313" key="8">
    <source>
        <dbReference type="Proteomes" id="UP000235672"/>
    </source>
</evidence>
<protein>
    <recommendedName>
        <fullName evidence="6">Ubiquitin-like protease family profile domain-containing protein</fullName>
    </recommendedName>
</protein>
<evidence type="ECO:0000256" key="2">
    <source>
        <dbReference type="ARBA" id="ARBA00022670"/>
    </source>
</evidence>
<feature type="region of interest" description="Disordered" evidence="5">
    <location>
        <begin position="747"/>
        <end position="804"/>
    </location>
</feature>
<dbReference type="PROSITE" id="PS50600">
    <property type="entry name" value="ULP_PROTEASE"/>
    <property type="match status" value="1"/>
</dbReference>
<feature type="region of interest" description="Disordered" evidence="5">
    <location>
        <begin position="204"/>
        <end position="404"/>
    </location>
</feature>
<dbReference type="Gene3D" id="3.40.395.10">
    <property type="entry name" value="Adenoviral Proteinase, Chain A"/>
    <property type="match status" value="1"/>
</dbReference>